<sequence>MTHWVEWCHIPVSNSFDNPNTAQVFYPDTSLATP</sequence>
<protein>
    <submittedName>
        <fullName evidence="1">Uncharacterized protein</fullName>
    </submittedName>
</protein>
<evidence type="ECO:0000313" key="1">
    <source>
        <dbReference type="EMBL" id="JAH16082.1"/>
    </source>
</evidence>
<organism evidence="1">
    <name type="scientific">Anguilla anguilla</name>
    <name type="common">European freshwater eel</name>
    <name type="synonym">Muraena anguilla</name>
    <dbReference type="NCBI Taxonomy" id="7936"/>
    <lineage>
        <taxon>Eukaryota</taxon>
        <taxon>Metazoa</taxon>
        <taxon>Chordata</taxon>
        <taxon>Craniata</taxon>
        <taxon>Vertebrata</taxon>
        <taxon>Euteleostomi</taxon>
        <taxon>Actinopterygii</taxon>
        <taxon>Neopterygii</taxon>
        <taxon>Teleostei</taxon>
        <taxon>Anguilliformes</taxon>
        <taxon>Anguillidae</taxon>
        <taxon>Anguilla</taxon>
    </lineage>
</organism>
<reference evidence="1" key="1">
    <citation type="submission" date="2014-11" db="EMBL/GenBank/DDBJ databases">
        <authorList>
            <person name="Amaro Gonzalez C."/>
        </authorList>
    </citation>
    <scope>NUCLEOTIDE SEQUENCE</scope>
</reference>
<name>A0A0E9QHU7_ANGAN</name>
<dbReference type="EMBL" id="GBXM01092495">
    <property type="protein sequence ID" value="JAH16082.1"/>
    <property type="molecule type" value="Transcribed_RNA"/>
</dbReference>
<accession>A0A0E9QHU7</accession>
<proteinExistence type="predicted"/>
<reference evidence="1" key="2">
    <citation type="journal article" date="2015" name="Fish Shellfish Immunol.">
        <title>Early steps in the European eel (Anguilla anguilla)-Vibrio vulnificus interaction in the gills: Role of the RtxA13 toxin.</title>
        <authorList>
            <person name="Callol A."/>
            <person name="Pajuelo D."/>
            <person name="Ebbesson L."/>
            <person name="Teles M."/>
            <person name="MacKenzie S."/>
            <person name="Amaro C."/>
        </authorList>
    </citation>
    <scope>NUCLEOTIDE SEQUENCE</scope>
</reference>
<dbReference type="AlphaFoldDB" id="A0A0E9QHU7"/>